<evidence type="ECO:0000256" key="7">
    <source>
        <dbReference type="PROSITE-ProRule" id="PRU01384"/>
    </source>
</evidence>
<feature type="active site" description="O-(5'-phospho-DNA)-tyrosine intermediate" evidence="7">
    <location>
        <position position="129"/>
    </location>
</feature>
<dbReference type="Gene3D" id="3.90.199.10">
    <property type="entry name" value="Topoisomerase II, domain 5"/>
    <property type="match status" value="1"/>
</dbReference>
<dbReference type="InterPro" id="IPR013758">
    <property type="entry name" value="Topo_IIA_A/C_ab"/>
</dbReference>
<sequence>MPKKHGEPVERNEVILEANMEDVMRDAMMPYAEHVILERALPRVEDGLKPVQRRILYTMSELSTTPDKPHRKCARIVGDCLGKFHPHGDTSVYDAMVRMAQPFSMSAPLVDGHGNFGSIDGDSAAAMRYTEARMAPLALEMLRDIDKDTVPFRLNFDDTLKEPDMLPSRFPNLLVNGASGIAVGLATNIPPHNLGEAIDAVCAMIDQPDISTQALMRHLPCPDFPTGGVLLDTPEILAAYETGRGKLTLRARVHIEDGSAGRKLLVITEVPYQVSKAAMLEKILKLSEEKKAALGGIYDIRDESDRTGMRAVVELRRDVNPEAVLATLYKYSDLQVTFGVNMMAIADGKPEQMGLRRVIECFIRHQETVVSRRTRYELDQAESRLHVLDGLIVAVDHLDEIIRIIRRAKNDKEARANLIERFSFSDVQAQAILDLRLRRLTGLEILALREEHAKVCRDIARLKGILASRKKLMDVIKAELTDIRSRYAVSRRTELARGEVLPAVAADDTPEPEEAVVFLTYGGQLRRMHPKWFEKLGEQEEEKDRPRECFRTLSDATLYFFTDRGNCYPLSVAGLPEANRPKERGTLLTGLLAGLEKGERAVRVLCLRPGELEKTADLLFVTANGMVKRTEAAAYAVRKAKFAALSLKPGDALLDVMPLARDSVLLVTALGMVIHFSAAQVPATGRTTAGVRGMSLEEGDRVAYAFLIVPDEGEMLLMSDRGYAKKSLALDFERQNRAGKGLKGFTFQKNGANGSRIAGALYVREPYAFLVRQHVSPPTALSTEDIHIEARAGKGRMYVMALMDDVVTGVERVPSR</sequence>
<feature type="domain" description="Topo IIA-type catalytic" evidence="8">
    <location>
        <begin position="41"/>
        <end position="509"/>
    </location>
</feature>
<dbReference type="EMBL" id="DVFI01000096">
    <property type="protein sequence ID" value="HIQ63263.1"/>
    <property type="molecule type" value="Genomic_DNA"/>
</dbReference>
<dbReference type="Gene3D" id="1.10.268.10">
    <property type="entry name" value="Topoisomerase, domain 3"/>
    <property type="match status" value="1"/>
</dbReference>
<protein>
    <recommendedName>
        <fullName evidence="3">DNA topoisomerase (ATP-hydrolyzing)</fullName>
        <ecNumber evidence="3">5.6.2.2</ecNumber>
    </recommendedName>
</protein>
<dbReference type="FunFam" id="3.90.199.10:FF:000001">
    <property type="entry name" value="DNA gyrase subunit A"/>
    <property type="match status" value="1"/>
</dbReference>
<dbReference type="GO" id="GO:0003677">
    <property type="term" value="F:DNA binding"/>
    <property type="evidence" value="ECO:0007669"/>
    <property type="project" value="UniProtKB-UniRule"/>
</dbReference>
<evidence type="ECO:0000256" key="3">
    <source>
        <dbReference type="ARBA" id="ARBA00012895"/>
    </source>
</evidence>
<dbReference type="Gene3D" id="3.30.1360.40">
    <property type="match status" value="1"/>
</dbReference>
<dbReference type="FunFam" id="1.10.268.10:FF:000001">
    <property type="entry name" value="DNA gyrase subunit A"/>
    <property type="match status" value="1"/>
</dbReference>
<gene>
    <name evidence="9" type="ORF">IAA66_06710</name>
</gene>
<accession>A0A9D0YWJ3</accession>
<dbReference type="NCBIfam" id="NF004044">
    <property type="entry name" value="PRK05561.1"/>
    <property type="match status" value="1"/>
</dbReference>
<dbReference type="PANTHER" id="PTHR43493">
    <property type="entry name" value="DNA GYRASE/TOPOISOMERASE SUBUNIT A"/>
    <property type="match status" value="1"/>
</dbReference>
<comment type="similarity">
    <text evidence="2">Belongs to the type II topoisomerase GyrA/ParC subunit family.</text>
</comment>
<dbReference type="EC" id="5.6.2.2" evidence="3"/>
<dbReference type="SUPFAM" id="SSF101904">
    <property type="entry name" value="GyrA/ParC C-terminal domain-like"/>
    <property type="match status" value="1"/>
</dbReference>
<evidence type="ECO:0000313" key="9">
    <source>
        <dbReference type="EMBL" id="HIQ63263.1"/>
    </source>
</evidence>
<dbReference type="GO" id="GO:0005737">
    <property type="term" value="C:cytoplasm"/>
    <property type="evidence" value="ECO:0007669"/>
    <property type="project" value="TreeGrafter"/>
</dbReference>
<dbReference type="SUPFAM" id="SSF56719">
    <property type="entry name" value="Type II DNA topoisomerase"/>
    <property type="match status" value="1"/>
</dbReference>
<dbReference type="CDD" id="cd00187">
    <property type="entry name" value="TOP4c"/>
    <property type="match status" value="1"/>
</dbReference>
<dbReference type="Pfam" id="PF00521">
    <property type="entry name" value="DNA_topoisoIV"/>
    <property type="match status" value="1"/>
</dbReference>
<evidence type="ECO:0000313" key="10">
    <source>
        <dbReference type="Proteomes" id="UP000886819"/>
    </source>
</evidence>
<evidence type="ECO:0000256" key="4">
    <source>
        <dbReference type="ARBA" id="ARBA00023029"/>
    </source>
</evidence>
<reference evidence="9" key="1">
    <citation type="submission" date="2020-10" db="EMBL/GenBank/DDBJ databases">
        <authorList>
            <person name="Gilroy R."/>
        </authorList>
    </citation>
    <scope>NUCLEOTIDE SEQUENCE</scope>
    <source>
        <strain evidence="9">ChiHile30-977</strain>
    </source>
</reference>
<dbReference type="GO" id="GO:0009330">
    <property type="term" value="C:DNA topoisomerase type II (double strand cut, ATP-hydrolyzing) complex"/>
    <property type="evidence" value="ECO:0007669"/>
    <property type="project" value="TreeGrafter"/>
</dbReference>
<proteinExistence type="inferred from homology"/>
<dbReference type="PANTHER" id="PTHR43493:SF5">
    <property type="entry name" value="DNA GYRASE SUBUNIT A, CHLOROPLASTIC_MITOCHONDRIAL"/>
    <property type="match status" value="1"/>
</dbReference>
<dbReference type="GO" id="GO:0005524">
    <property type="term" value="F:ATP binding"/>
    <property type="evidence" value="ECO:0007669"/>
    <property type="project" value="InterPro"/>
</dbReference>
<dbReference type="Proteomes" id="UP000886819">
    <property type="component" value="Unassembled WGS sequence"/>
</dbReference>
<keyword evidence="4 7" id="KW-0799">Topoisomerase</keyword>
<dbReference type="InterPro" id="IPR006691">
    <property type="entry name" value="GyrA/parC_rep"/>
</dbReference>
<dbReference type="InterPro" id="IPR013757">
    <property type="entry name" value="Topo_IIA_A_a_sf"/>
</dbReference>
<dbReference type="FunFam" id="3.30.1360.40:FF:000002">
    <property type="entry name" value="DNA gyrase subunit A"/>
    <property type="match status" value="1"/>
</dbReference>
<reference evidence="9" key="2">
    <citation type="journal article" date="2021" name="PeerJ">
        <title>Extensive microbial diversity within the chicken gut microbiome revealed by metagenomics and culture.</title>
        <authorList>
            <person name="Gilroy R."/>
            <person name="Ravi A."/>
            <person name="Getino M."/>
            <person name="Pursley I."/>
            <person name="Horton D.L."/>
            <person name="Alikhan N.F."/>
            <person name="Baker D."/>
            <person name="Gharbi K."/>
            <person name="Hall N."/>
            <person name="Watson M."/>
            <person name="Adriaenssens E.M."/>
            <person name="Foster-Nyarko E."/>
            <person name="Jarju S."/>
            <person name="Secka A."/>
            <person name="Antonio M."/>
            <person name="Oren A."/>
            <person name="Chaudhuri R.R."/>
            <person name="La Ragione R."/>
            <person name="Hildebrand F."/>
            <person name="Pallen M.J."/>
        </authorList>
    </citation>
    <scope>NUCLEOTIDE SEQUENCE</scope>
    <source>
        <strain evidence="9">ChiHile30-977</strain>
    </source>
</reference>
<keyword evidence="5 7" id="KW-0238">DNA-binding</keyword>
<dbReference type="Gene3D" id="2.120.10.90">
    <property type="entry name" value="DNA gyrase/topoisomerase IV, subunit A, C-terminal"/>
    <property type="match status" value="1"/>
</dbReference>
<dbReference type="Pfam" id="PF03989">
    <property type="entry name" value="DNA_gyraseA_C"/>
    <property type="match status" value="3"/>
</dbReference>
<dbReference type="PROSITE" id="PS52040">
    <property type="entry name" value="TOPO_IIA"/>
    <property type="match status" value="1"/>
</dbReference>
<evidence type="ECO:0000256" key="2">
    <source>
        <dbReference type="ARBA" id="ARBA00008263"/>
    </source>
</evidence>
<comment type="catalytic activity">
    <reaction evidence="1 7">
        <text>ATP-dependent breakage, passage and rejoining of double-stranded DNA.</text>
        <dbReference type="EC" id="5.6.2.2"/>
    </reaction>
</comment>
<evidence type="ECO:0000256" key="6">
    <source>
        <dbReference type="ARBA" id="ARBA00023235"/>
    </source>
</evidence>
<dbReference type="GO" id="GO:0034335">
    <property type="term" value="F:DNA negative supercoiling activity"/>
    <property type="evidence" value="ECO:0007669"/>
    <property type="project" value="UniProtKB-ARBA"/>
</dbReference>
<name>A0A9D0YWJ3_9FIRM</name>
<dbReference type="GO" id="GO:0006265">
    <property type="term" value="P:DNA topological change"/>
    <property type="evidence" value="ECO:0007669"/>
    <property type="project" value="UniProtKB-UniRule"/>
</dbReference>
<evidence type="ECO:0000256" key="5">
    <source>
        <dbReference type="ARBA" id="ARBA00023125"/>
    </source>
</evidence>
<comment type="caution">
    <text evidence="9">The sequence shown here is derived from an EMBL/GenBank/DDBJ whole genome shotgun (WGS) entry which is preliminary data.</text>
</comment>
<dbReference type="InterPro" id="IPR002205">
    <property type="entry name" value="Topo_IIA_dom_A"/>
</dbReference>
<dbReference type="SMART" id="SM00434">
    <property type="entry name" value="TOP4c"/>
    <property type="match status" value="1"/>
</dbReference>
<organism evidence="9 10">
    <name type="scientific">Candidatus Avichristensenella intestinipullorum</name>
    <dbReference type="NCBI Taxonomy" id="2840693"/>
    <lineage>
        <taxon>Bacteria</taxon>
        <taxon>Bacillati</taxon>
        <taxon>Bacillota</taxon>
        <taxon>Clostridia</taxon>
        <taxon>Candidatus Avichristensenella</taxon>
    </lineage>
</organism>
<keyword evidence="6 7" id="KW-0413">Isomerase</keyword>
<dbReference type="AlphaFoldDB" id="A0A9D0YWJ3"/>
<dbReference type="InterPro" id="IPR035516">
    <property type="entry name" value="Gyrase/topoIV_suA_C"/>
</dbReference>
<evidence type="ECO:0000256" key="1">
    <source>
        <dbReference type="ARBA" id="ARBA00000185"/>
    </source>
</evidence>
<dbReference type="InterPro" id="IPR050220">
    <property type="entry name" value="Type_II_DNA_Topoisomerases"/>
</dbReference>
<dbReference type="InterPro" id="IPR013760">
    <property type="entry name" value="Topo_IIA-like_dom_sf"/>
</dbReference>
<evidence type="ECO:0000259" key="8">
    <source>
        <dbReference type="PROSITE" id="PS52040"/>
    </source>
</evidence>